<feature type="transmembrane region" description="Helical" evidence="1">
    <location>
        <begin position="37"/>
        <end position="59"/>
    </location>
</feature>
<dbReference type="PATRIC" id="fig|937777.3.peg.2839"/>
<dbReference type="KEGG" id="dpd:Deipe_2825"/>
<keyword evidence="1" id="KW-1133">Transmembrane helix</keyword>
<evidence type="ECO:0000256" key="1">
    <source>
        <dbReference type="SAM" id="Phobius"/>
    </source>
</evidence>
<protein>
    <recommendedName>
        <fullName evidence="4">2TM domain-containing protein</fullName>
    </recommendedName>
</protein>
<dbReference type="Proteomes" id="UP000010467">
    <property type="component" value="Chromosome"/>
</dbReference>
<accession>L0A4D3</accession>
<feature type="transmembrane region" description="Helical" evidence="1">
    <location>
        <begin position="65"/>
        <end position="84"/>
    </location>
</feature>
<evidence type="ECO:0000313" key="2">
    <source>
        <dbReference type="EMBL" id="AFZ68289.1"/>
    </source>
</evidence>
<keyword evidence="1" id="KW-0472">Membrane</keyword>
<sequence>MGHWPAALTLHCRSSPERAGGSVDLDSWKPSDVYRRVSIALSVQLGIFVALALVMGFGWPWWLGWPLGVLLAAVLHWGAQRWYALRHRRSR</sequence>
<organism evidence="2 3">
    <name type="scientific">Deinococcus peraridilitoris (strain DSM 19664 / LMG 22246 / CIP 109416 / KR-200)</name>
    <dbReference type="NCBI Taxonomy" id="937777"/>
    <lineage>
        <taxon>Bacteria</taxon>
        <taxon>Thermotogati</taxon>
        <taxon>Deinococcota</taxon>
        <taxon>Deinococci</taxon>
        <taxon>Deinococcales</taxon>
        <taxon>Deinococcaceae</taxon>
        <taxon>Deinococcus</taxon>
    </lineage>
</organism>
<dbReference type="EMBL" id="CP003382">
    <property type="protein sequence ID" value="AFZ68289.1"/>
    <property type="molecule type" value="Genomic_DNA"/>
</dbReference>
<dbReference type="HOGENOM" id="CLU_2422057_0_0_0"/>
<keyword evidence="3" id="KW-1185">Reference proteome</keyword>
<reference evidence="3" key="1">
    <citation type="submission" date="2012-03" db="EMBL/GenBank/DDBJ databases">
        <title>Complete sequence of chromosome of Deinococcus peraridilitoris DSM 19664.</title>
        <authorList>
            <person name="Lucas S."/>
            <person name="Copeland A."/>
            <person name="Lapidus A."/>
            <person name="Glavina del Rio T."/>
            <person name="Dalin E."/>
            <person name="Tice H."/>
            <person name="Bruce D."/>
            <person name="Goodwin L."/>
            <person name="Pitluck S."/>
            <person name="Peters L."/>
            <person name="Mikhailova N."/>
            <person name="Lu M."/>
            <person name="Kyrpides N."/>
            <person name="Mavromatis K."/>
            <person name="Ivanova N."/>
            <person name="Brettin T."/>
            <person name="Detter J.C."/>
            <person name="Han C."/>
            <person name="Larimer F."/>
            <person name="Land M."/>
            <person name="Hauser L."/>
            <person name="Markowitz V."/>
            <person name="Cheng J.-F."/>
            <person name="Hugenholtz P."/>
            <person name="Woyke T."/>
            <person name="Wu D."/>
            <person name="Pukall R."/>
            <person name="Steenblock K."/>
            <person name="Brambilla E."/>
            <person name="Klenk H.-P."/>
            <person name="Eisen J.A."/>
        </authorList>
    </citation>
    <scope>NUCLEOTIDE SEQUENCE [LARGE SCALE GENOMIC DNA]</scope>
    <source>
        <strain evidence="3">DSM 19664 / LMG 22246 / CIP 109416 / KR-200</strain>
    </source>
</reference>
<gene>
    <name evidence="2" type="ordered locus">Deipe_2825</name>
</gene>
<keyword evidence="1" id="KW-0812">Transmembrane</keyword>
<dbReference type="STRING" id="937777.Deipe_2825"/>
<dbReference type="AlphaFoldDB" id="L0A4D3"/>
<name>L0A4D3_DEIPD</name>
<evidence type="ECO:0000313" key="3">
    <source>
        <dbReference type="Proteomes" id="UP000010467"/>
    </source>
</evidence>
<proteinExistence type="predicted"/>
<evidence type="ECO:0008006" key="4">
    <source>
        <dbReference type="Google" id="ProtNLM"/>
    </source>
</evidence>